<dbReference type="CDD" id="cd13597">
    <property type="entry name" value="PBP2_lipoprotein_Tp32"/>
    <property type="match status" value="1"/>
</dbReference>
<evidence type="ECO:0000313" key="9">
    <source>
        <dbReference type="EMBL" id="MBC8586422.1"/>
    </source>
</evidence>
<reference evidence="9" key="1">
    <citation type="submission" date="2020-08" db="EMBL/GenBank/DDBJ databases">
        <title>Genome public.</title>
        <authorList>
            <person name="Liu C."/>
            <person name="Sun Q."/>
        </authorList>
    </citation>
    <scope>NUCLEOTIDE SEQUENCE</scope>
    <source>
        <strain evidence="9">NSJ-64</strain>
    </source>
</reference>
<name>A0A926IDL2_9FIRM</name>
<dbReference type="Proteomes" id="UP000623678">
    <property type="component" value="Unassembled WGS sequence"/>
</dbReference>
<dbReference type="PIRSF" id="PIRSF002854">
    <property type="entry name" value="MetQ"/>
    <property type="match status" value="1"/>
</dbReference>
<protein>
    <submittedName>
        <fullName evidence="9">MetQ/NlpA family ABC transporter substrate-binding protein</fullName>
    </submittedName>
</protein>
<feature type="region of interest" description="Disordered" evidence="7">
    <location>
        <begin position="24"/>
        <end position="60"/>
    </location>
</feature>
<evidence type="ECO:0000256" key="3">
    <source>
        <dbReference type="ARBA" id="ARBA00022729"/>
    </source>
</evidence>
<keyword evidence="10" id="KW-1185">Reference proteome</keyword>
<comment type="similarity">
    <text evidence="2">Belongs to the NlpA lipoprotein family.</text>
</comment>
<keyword evidence="6" id="KW-0449">Lipoprotein</keyword>
<evidence type="ECO:0000256" key="2">
    <source>
        <dbReference type="ARBA" id="ARBA00008973"/>
    </source>
</evidence>
<keyword evidence="3 8" id="KW-0732">Signal</keyword>
<feature type="compositionally biased region" description="Low complexity" evidence="7">
    <location>
        <begin position="25"/>
        <end position="44"/>
    </location>
</feature>
<dbReference type="AlphaFoldDB" id="A0A926IDL2"/>
<evidence type="ECO:0000256" key="7">
    <source>
        <dbReference type="SAM" id="MobiDB-lite"/>
    </source>
</evidence>
<proteinExistence type="inferred from homology"/>
<evidence type="ECO:0000256" key="6">
    <source>
        <dbReference type="ARBA" id="ARBA00023288"/>
    </source>
</evidence>
<evidence type="ECO:0000256" key="1">
    <source>
        <dbReference type="ARBA" id="ARBA00004635"/>
    </source>
</evidence>
<evidence type="ECO:0000256" key="5">
    <source>
        <dbReference type="ARBA" id="ARBA00023139"/>
    </source>
</evidence>
<dbReference type="GO" id="GO:0016020">
    <property type="term" value="C:membrane"/>
    <property type="evidence" value="ECO:0007669"/>
    <property type="project" value="UniProtKB-SubCell"/>
</dbReference>
<comment type="subcellular location">
    <subcellularLocation>
        <location evidence="1">Membrane</location>
        <topology evidence="1">Lipid-anchor</topology>
    </subcellularLocation>
</comment>
<feature type="signal peptide" evidence="8">
    <location>
        <begin position="1"/>
        <end position="19"/>
    </location>
</feature>
<dbReference type="PANTHER" id="PTHR30429:SF0">
    <property type="entry name" value="METHIONINE-BINDING LIPOPROTEIN METQ"/>
    <property type="match status" value="1"/>
</dbReference>
<feature type="chain" id="PRO_5039482443" evidence="8">
    <location>
        <begin position="20"/>
        <end position="305"/>
    </location>
</feature>
<keyword evidence="4" id="KW-0472">Membrane</keyword>
<evidence type="ECO:0000256" key="8">
    <source>
        <dbReference type="SAM" id="SignalP"/>
    </source>
</evidence>
<dbReference type="PROSITE" id="PS51257">
    <property type="entry name" value="PROKAR_LIPOPROTEIN"/>
    <property type="match status" value="1"/>
</dbReference>
<sequence>MKKVLSLLLSVLLVVSVFAGCSSNESSDAPSTDAPASDAAPSEDAPSEDAPSEDAAPSQDDADLVSITVGATPTPHAEILNFAKDLLKEKGVDLTVQEFTDYVLPNMALESSELDANFFQHKPYLDNFNEENKTSLVSIGAIHYEPMGIFAGKTAALADLADGAKVSVPNDATNEARALLLLEAQGLIKLNPEAGVQATKNDITENPKNLDIVELEAAQLARSLPDVDISVINGNYAIQAGLSLADALATEAADSLSAETYANIIAVRAGDEQREELNALVEVLKGDEVKAFINETYAGAVVPAA</sequence>
<comment type="caution">
    <text evidence="9">The sequence shown here is derived from an EMBL/GenBank/DDBJ whole genome shotgun (WGS) entry which is preliminary data.</text>
</comment>
<dbReference type="SUPFAM" id="SSF53850">
    <property type="entry name" value="Periplasmic binding protein-like II"/>
    <property type="match status" value="1"/>
</dbReference>
<keyword evidence="5" id="KW-0564">Palmitate</keyword>
<evidence type="ECO:0000313" key="10">
    <source>
        <dbReference type="Proteomes" id="UP000623678"/>
    </source>
</evidence>
<dbReference type="EMBL" id="JACRTD010000011">
    <property type="protein sequence ID" value="MBC8586422.1"/>
    <property type="molecule type" value="Genomic_DNA"/>
</dbReference>
<dbReference type="InterPro" id="IPR004872">
    <property type="entry name" value="Lipoprotein_NlpA"/>
</dbReference>
<gene>
    <name evidence="9" type="ORF">H8705_12605</name>
</gene>
<dbReference type="PANTHER" id="PTHR30429">
    <property type="entry name" value="D-METHIONINE-BINDING LIPOPROTEIN METQ"/>
    <property type="match status" value="1"/>
</dbReference>
<dbReference type="Pfam" id="PF03180">
    <property type="entry name" value="Lipoprotein_9"/>
    <property type="match status" value="1"/>
</dbReference>
<accession>A0A926IDL2</accession>
<dbReference type="Gene3D" id="3.40.190.10">
    <property type="entry name" value="Periplasmic binding protein-like II"/>
    <property type="match status" value="2"/>
</dbReference>
<dbReference type="RefSeq" id="WP_262396143.1">
    <property type="nucleotide sequence ID" value="NZ_JACRTD010000011.1"/>
</dbReference>
<evidence type="ECO:0000256" key="4">
    <source>
        <dbReference type="ARBA" id="ARBA00023136"/>
    </source>
</evidence>
<organism evidence="9 10">
    <name type="scientific">Youxingia wuxianensis</name>
    <dbReference type="NCBI Taxonomy" id="2763678"/>
    <lineage>
        <taxon>Bacteria</taxon>
        <taxon>Bacillati</taxon>
        <taxon>Bacillota</taxon>
        <taxon>Clostridia</taxon>
        <taxon>Eubacteriales</taxon>
        <taxon>Oscillospiraceae</taxon>
        <taxon>Youxingia</taxon>
    </lineage>
</organism>